<feature type="transmembrane region" description="Helical" evidence="1">
    <location>
        <begin position="281"/>
        <end position="299"/>
    </location>
</feature>
<dbReference type="InterPro" id="IPR006160">
    <property type="entry name" value="SCFA_transpt_AtoE"/>
</dbReference>
<organism evidence="2 3">
    <name type="scientific">Streptococcus pyogenes serotype M12 (strain MGAS9429)</name>
    <dbReference type="NCBI Taxonomy" id="370551"/>
    <lineage>
        <taxon>Bacteria</taxon>
        <taxon>Bacillati</taxon>
        <taxon>Bacillota</taxon>
        <taxon>Bacilli</taxon>
        <taxon>Lactobacillales</taxon>
        <taxon>Streptococcaceae</taxon>
        <taxon>Streptococcus</taxon>
    </lineage>
</organism>
<keyword evidence="1" id="KW-1133">Transmembrane helix</keyword>
<accession>Q1JNU2</accession>
<gene>
    <name evidence="2" type="primary">atoE</name>
    <name evidence="2" type="ordered locus">MGAS9429_Spy0119</name>
</gene>
<sequence>MLVDNVKGIDNMNNIKTKKRFMDRYIDGFMKWMPESLFICFILTFLVVTMSVLMTDSPFIGTEKTGGIIYGWVNGFWGLLSFAMQMTILLATGNAVASSPPAHKMFKSLAKLPQTRTQIFIFSIVVGSIFGFLHWGLGMMVAIVFGKELLVQARQKGIKVHTPLFVATLFFTFLPATSGLSGAAVLYSATPDYLRNSVADAYKQVVPESVPLTESVLNLPFISLLVVCMLVPLCFALLAHPKDETKIMELDDEIYHHSLDTASHVVIARNTPAEKMNASRLVMYLVGGAIVSYSLYHFSVVGLSGLDLNSFNFLFLGLGLLLCGQQGPEYYGSLFKDGVMSSWGLVLQFPFYAGIFGIIQSTGLGLEISHFFVAISNGTTWPVFAYLHSALLNIAVPSGGSKFVIEAPYIVPATIEVGNDLGKILQAYQLGDATTNLIVPFWALSYLSNFKLKFNQIVAYTIPCVLVVTGIAIIYLFVF</sequence>
<dbReference type="Pfam" id="PF02667">
    <property type="entry name" value="SCFA_trans"/>
    <property type="match status" value="1"/>
</dbReference>
<evidence type="ECO:0000313" key="2">
    <source>
        <dbReference type="EMBL" id="ABF31307.1"/>
    </source>
</evidence>
<dbReference type="Proteomes" id="UP000002433">
    <property type="component" value="Chromosome"/>
</dbReference>
<name>Q1JNU2_STRPC</name>
<feature type="transmembrane region" description="Helical" evidence="1">
    <location>
        <begin position="119"/>
        <end position="144"/>
    </location>
</feature>
<evidence type="ECO:0000313" key="3">
    <source>
        <dbReference type="Proteomes" id="UP000002433"/>
    </source>
</evidence>
<dbReference type="HOGENOM" id="CLU_037744_0_0_9"/>
<dbReference type="KEGG" id="spk:MGAS9429_Spy0119"/>
<keyword evidence="1" id="KW-0812">Transmembrane</keyword>
<keyword evidence="1" id="KW-0472">Membrane</keyword>
<dbReference type="AlphaFoldDB" id="Q1JNU2"/>
<feature type="transmembrane region" description="Helical" evidence="1">
    <location>
        <begin position="36"/>
        <end position="55"/>
    </location>
</feature>
<feature type="transmembrane region" description="Helical" evidence="1">
    <location>
        <begin position="343"/>
        <end position="362"/>
    </location>
</feature>
<evidence type="ECO:0000256" key="1">
    <source>
        <dbReference type="SAM" id="Phobius"/>
    </source>
</evidence>
<dbReference type="PANTHER" id="PTHR41983:SF2">
    <property type="entry name" value="SHORT-CHAIN FATTY ACID TRANSPORTER-RELATED"/>
    <property type="match status" value="1"/>
</dbReference>
<proteinExistence type="predicted"/>
<feature type="transmembrane region" description="Helical" evidence="1">
    <location>
        <begin position="457"/>
        <end position="478"/>
    </location>
</feature>
<feature type="transmembrane region" description="Helical" evidence="1">
    <location>
        <begin position="164"/>
        <end position="187"/>
    </location>
</feature>
<feature type="transmembrane region" description="Helical" evidence="1">
    <location>
        <begin position="311"/>
        <end position="331"/>
    </location>
</feature>
<dbReference type="EMBL" id="CP000259">
    <property type="protein sequence ID" value="ABF31307.1"/>
    <property type="molecule type" value="Genomic_DNA"/>
</dbReference>
<dbReference type="GO" id="GO:0005886">
    <property type="term" value="C:plasma membrane"/>
    <property type="evidence" value="ECO:0007669"/>
    <property type="project" value="TreeGrafter"/>
</dbReference>
<feature type="transmembrane region" description="Helical" evidence="1">
    <location>
        <begin position="219"/>
        <end position="239"/>
    </location>
</feature>
<protein>
    <submittedName>
        <fullName evidence="2">Short-chain fatty acids transporter</fullName>
    </submittedName>
</protein>
<reference evidence="2 3" key="1">
    <citation type="journal article" date="2006" name="Proc. Natl. Acad. Sci. U.S.A.">
        <title>Molecular genetic anatomy of inter- and intraserotype variation in the human bacterial pathogen group A Streptococcus.</title>
        <authorList>
            <person name="Beres S.B."/>
            <person name="Richter E.W."/>
            <person name="Nagiec M.J."/>
            <person name="Sumby P."/>
            <person name="Porcella S.F."/>
            <person name="DeLeo F.R."/>
            <person name="Musser J.M."/>
        </authorList>
    </citation>
    <scope>NUCLEOTIDE SEQUENCE [LARGE SCALE GENOMIC DNA]</scope>
    <source>
        <strain evidence="2 3">MGAS9429</strain>
    </source>
</reference>
<feature type="transmembrane region" description="Helical" evidence="1">
    <location>
        <begin position="76"/>
        <end position="99"/>
    </location>
</feature>
<dbReference type="PANTHER" id="PTHR41983">
    <property type="entry name" value="SHORT-CHAIN FATTY ACID TRANSPORTER-RELATED"/>
    <property type="match status" value="1"/>
</dbReference>